<feature type="transmembrane region" description="Helical" evidence="19">
    <location>
        <begin position="33"/>
        <end position="55"/>
    </location>
</feature>
<feature type="transmembrane region" description="Helical" evidence="19">
    <location>
        <begin position="142"/>
        <end position="166"/>
    </location>
</feature>
<sequence length="209" mass="23692">MTSQTMDHQNAHHADDHEHDHHQETIATKYLGFWIYLMSDCVLFGTLFATYVVLMNSTAGGPGGSEIFELGFVLIETFLLLFSSFTYGVAVLAMHRGNKSQVLLWLVITFLLGFGFVSMEIYEFAHLIHEGYGPDRSAFLSSFFTLVGTHGLHVSFGLLWMLVLIFQVARKGLTQANEPRIMCLSLFWHFLDVIWICVFTVVYLLGVLQ</sequence>
<dbReference type="EMBL" id="RBIN01000010">
    <property type="protein sequence ID" value="RKQ95922.1"/>
    <property type="molecule type" value="Genomic_DNA"/>
</dbReference>
<dbReference type="GO" id="GO:0009486">
    <property type="term" value="F:cytochrome bo3 ubiquinol oxidase activity"/>
    <property type="evidence" value="ECO:0007669"/>
    <property type="project" value="InterPro"/>
</dbReference>
<feature type="transmembrane region" description="Helical" evidence="19">
    <location>
        <begin position="186"/>
        <end position="206"/>
    </location>
</feature>
<evidence type="ECO:0000256" key="18">
    <source>
        <dbReference type="SAM" id="MobiDB-lite"/>
    </source>
</evidence>
<evidence type="ECO:0000256" key="10">
    <source>
        <dbReference type="ARBA" id="ARBA00023002"/>
    </source>
</evidence>
<dbReference type="InterPro" id="IPR014206">
    <property type="entry name" value="Cyt_c_ubiqinol_oxidase_su3"/>
</dbReference>
<comment type="subunit">
    <text evidence="3">Heterooctamer of two A chains, two B chains, two C chains and two D chains.</text>
</comment>
<dbReference type="InterPro" id="IPR024791">
    <property type="entry name" value="Cyt_c/ubiquinol_Oxase_su3"/>
</dbReference>
<dbReference type="FunFam" id="1.20.120.80:FF:000001">
    <property type="entry name" value="Cytochrome (Ubi)quinol oxidase subunit III"/>
    <property type="match status" value="1"/>
</dbReference>
<dbReference type="AlphaFoldDB" id="A0A420WT75"/>
<dbReference type="InterPro" id="IPR035973">
    <property type="entry name" value="Cyt_c_oxidase_su3-like_sf"/>
</dbReference>
<evidence type="ECO:0000256" key="9">
    <source>
        <dbReference type="ARBA" id="ARBA00022989"/>
    </source>
</evidence>
<dbReference type="Gene3D" id="1.20.120.80">
    <property type="entry name" value="Cytochrome c oxidase, subunit III, four-helix bundle"/>
    <property type="match status" value="1"/>
</dbReference>
<evidence type="ECO:0000256" key="14">
    <source>
        <dbReference type="ARBA" id="ARBA00031884"/>
    </source>
</evidence>
<dbReference type="CDD" id="cd02863">
    <property type="entry name" value="Ubiquinol_oxidase_III"/>
    <property type="match status" value="1"/>
</dbReference>
<evidence type="ECO:0000256" key="16">
    <source>
        <dbReference type="ARBA" id="ARBA00032717"/>
    </source>
</evidence>
<protein>
    <recommendedName>
        <fullName evidence="4">Cytochrome bo(3) ubiquinol oxidase subunit 3</fullName>
    </recommendedName>
    <alternativeName>
        <fullName evidence="15">Cytochrome o ubiquinol oxidase subunit 3</fullName>
    </alternativeName>
    <alternativeName>
        <fullName evidence="13">Oxidase bo(3) subunit 3</fullName>
    </alternativeName>
    <alternativeName>
        <fullName evidence="16">Ubiquinol oxidase polypeptide III</fullName>
    </alternativeName>
    <alternativeName>
        <fullName evidence="14">Ubiquinol oxidase subunit 3</fullName>
    </alternativeName>
</protein>
<evidence type="ECO:0000256" key="2">
    <source>
        <dbReference type="ARBA" id="ARBA00010581"/>
    </source>
</evidence>
<keyword evidence="6" id="KW-1003">Cell membrane</keyword>
<accession>A0A420WT75</accession>
<evidence type="ECO:0000256" key="1">
    <source>
        <dbReference type="ARBA" id="ARBA00004651"/>
    </source>
</evidence>
<evidence type="ECO:0000259" key="20">
    <source>
        <dbReference type="PROSITE" id="PS50253"/>
    </source>
</evidence>
<evidence type="ECO:0000256" key="19">
    <source>
        <dbReference type="SAM" id="Phobius"/>
    </source>
</evidence>
<dbReference type="PANTHER" id="PTHR11403">
    <property type="entry name" value="CYTOCHROME C OXIDASE SUBUNIT III"/>
    <property type="match status" value="1"/>
</dbReference>
<keyword evidence="9 19" id="KW-1133">Transmembrane helix</keyword>
<evidence type="ECO:0000313" key="22">
    <source>
        <dbReference type="Proteomes" id="UP000281975"/>
    </source>
</evidence>
<feature type="domain" description="Heme-copper oxidase subunit III family profile" evidence="20">
    <location>
        <begin position="1"/>
        <end position="207"/>
    </location>
</feature>
<comment type="function">
    <text evidence="12">Cytochrome bo(3) ubiquinol terminal oxidase is the component of the aerobic respiratory chain of E.coli that predominates when cells are grown at high aeration. Has proton pump activity across the membrane in addition to electron transfer, pumping 2 protons/electron.</text>
</comment>
<keyword evidence="11 19" id="KW-0472">Membrane</keyword>
<keyword evidence="8" id="KW-0249">Electron transport</keyword>
<dbReference type="GO" id="GO:0019646">
    <property type="term" value="P:aerobic electron transport chain"/>
    <property type="evidence" value="ECO:0007669"/>
    <property type="project" value="InterPro"/>
</dbReference>
<dbReference type="InterPro" id="IPR013833">
    <property type="entry name" value="Cyt_c_oxidase_su3_a-hlx"/>
</dbReference>
<dbReference type="GO" id="GO:0004129">
    <property type="term" value="F:cytochrome-c oxidase activity"/>
    <property type="evidence" value="ECO:0007669"/>
    <property type="project" value="InterPro"/>
</dbReference>
<evidence type="ECO:0000256" key="17">
    <source>
        <dbReference type="RuleBase" id="RU003376"/>
    </source>
</evidence>
<dbReference type="PROSITE" id="PS50253">
    <property type="entry name" value="COX3"/>
    <property type="match status" value="1"/>
</dbReference>
<evidence type="ECO:0000256" key="12">
    <source>
        <dbReference type="ARBA" id="ARBA00025694"/>
    </source>
</evidence>
<dbReference type="GO" id="GO:0005886">
    <property type="term" value="C:plasma membrane"/>
    <property type="evidence" value="ECO:0007669"/>
    <property type="project" value="UniProtKB-SubCell"/>
</dbReference>
<evidence type="ECO:0000256" key="3">
    <source>
        <dbReference type="ARBA" id="ARBA00011700"/>
    </source>
</evidence>
<dbReference type="Proteomes" id="UP000281975">
    <property type="component" value="Unassembled WGS sequence"/>
</dbReference>
<name>A0A420WT75_9GAMM</name>
<keyword evidence="5" id="KW-0813">Transport</keyword>
<comment type="caution">
    <text evidence="21">The sequence shown here is derived from an EMBL/GenBank/DDBJ whole genome shotgun (WGS) entry which is preliminary data.</text>
</comment>
<keyword evidence="7 17" id="KW-0812">Transmembrane</keyword>
<keyword evidence="22" id="KW-1185">Reference proteome</keyword>
<dbReference type="OrthoDB" id="9810850at2"/>
<evidence type="ECO:0000256" key="6">
    <source>
        <dbReference type="ARBA" id="ARBA00022475"/>
    </source>
</evidence>
<evidence type="ECO:0000256" key="11">
    <source>
        <dbReference type="ARBA" id="ARBA00023136"/>
    </source>
</evidence>
<dbReference type="InterPro" id="IPR000298">
    <property type="entry name" value="Cyt_c_oxidase-like_su3"/>
</dbReference>
<comment type="subcellular location">
    <subcellularLocation>
        <location evidence="1 17">Cell membrane</location>
        <topology evidence="1 17">Multi-pass membrane protein</topology>
    </subcellularLocation>
</comment>
<dbReference type="InterPro" id="IPR033946">
    <property type="entry name" value="Ubiquinol_oxase_su3_dom"/>
</dbReference>
<evidence type="ECO:0000256" key="13">
    <source>
        <dbReference type="ARBA" id="ARBA00030072"/>
    </source>
</evidence>
<dbReference type="PANTHER" id="PTHR11403:SF2">
    <property type="entry name" value="CYTOCHROME BO(3) UBIQUINOL OXIDASE SUBUNIT 3"/>
    <property type="match status" value="1"/>
</dbReference>
<gene>
    <name evidence="21" type="ORF">C7446_3113</name>
</gene>
<evidence type="ECO:0000256" key="7">
    <source>
        <dbReference type="ARBA" id="ARBA00022692"/>
    </source>
</evidence>
<feature type="transmembrane region" description="Helical" evidence="19">
    <location>
        <begin position="67"/>
        <end position="90"/>
    </location>
</feature>
<proteinExistence type="inferred from homology"/>
<dbReference type="NCBIfam" id="TIGR02842">
    <property type="entry name" value="CyoC"/>
    <property type="match status" value="1"/>
</dbReference>
<reference evidence="21 22" key="1">
    <citation type="submission" date="2018-10" db="EMBL/GenBank/DDBJ databases">
        <title>Genomic Encyclopedia of Type Strains, Phase IV (KMG-IV): sequencing the most valuable type-strain genomes for metagenomic binning, comparative biology and taxonomic classification.</title>
        <authorList>
            <person name="Goeker M."/>
        </authorList>
    </citation>
    <scope>NUCLEOTIDE SEQUENCE [LARGE SCALE GENOMIC DNA]</scope>
    <source>
        <strain evidence="21 22">DSM 23229</strain>
    </source>
</reference>
<dbReference type="RefSeq" id="WP_121173995.1">
    <property type="nucleotide sequence ID" value="NZ_RBIN01000010.1"/>
</dbReference>
<feature type="compositionally biased region" description="Basic and acidic residues" evidence="18">
    <location>
        <begin position="9"/>
        <end position="20"/>
    </location>
</feature>
<comment type="similarity">
    <text evidence="2 17">Belongs to the cytochrome c oxidase subunit 3 family.</text>
</comment>
<keyword evidence="10" id="KW-0560">Oxidoreductase</keyword>
<dbReference type="Pfam" id="PF00510">
    <property type="entry name" value="COX3"/>
    <property type="match status" value="1"/>
</dbReference>
<organism evidence="21 22">
    <name type="scientific">Kushneria sinocarnis</name>
    <dbReference type="NCBI Taxonomy" id="595502"/>
    <lineage>
        <taxon>Bacteria</taxon>
        <taxon>Pseudomonadati</taxon>
        <taxon>Pseudomonadota</taxon>
        <taxon>Gammaproteobacteria</taxon>
        <taxon>Oceanospirillales</taxon>
        <taxon>Halomonadaceae</taxon>
        <taxon>Kushneria</taxon>
    </lineage>
</organism>
<dbReference type="SUPFAM" id="SSF81452">
    <property type="entry name" value="Cytochrome c oxidase subunit III-like"/>
    <property type="match status" value="1"/>
</dbReference>
<evidence type="ECO:0000256" key="8">
    <source>
        <dbReference type="ARBA" id="ARBA00022982"/>
    </source>
</evidence>
<evidence type="ECO:0000313" key="21">
    <source>
        <dbReference type="EMBL" id="RKQ95922.1"/>
    </source>
</evidence>
<feature type="region of interest" description="Disordered" evidence="18">
    <location>
        <begin position="1"/>
        <end position="20"/>
    </location>
</feature>
<evidence type="ECO:0000256" key="5">
    <source>
        <dbReference type="ARBA" id="ARBA00022448"/>
    </source>
</evidence>
<evidence type="ECO:0000256" key="4">
    <source>
        <dbReference type="ARBA" id="ARBA00014687"/>
    </source>
</evidence>
<feature type="transmembrane region" description="Helical" evidence="19">
    <location>
        <begin position="102"/>
        <end position="122"/>
    </location>
</feature>
<evidence type="ECO:0000256" key="15">
    <source>
        <dbReference type="ARBA" id="ARBA00032189"/>
    </source>
</evidence>